<name>A0A4V6Q9V4_9BACT</name>
<proteinExistence type="predicted"/>
<dbReference type="AlphaFoldDB" id="A0A4V6Q9V4"/>
<dbReference type="Proteomes" id="UP000294498">
    <property type="component" value="Unassembled WGS sequence"/>
</dbReference>
<keyword evidence="2" id="KW-1185">Reference proteome</keyword>
<evidence type="ECO:0000313" key="2">
    <source>
        <dbReference type="Proteomes" id="UP000294498"/>
    </source>
</evidence>
<accession>A0A4V6Q9V4</accession>
<evidence type="ECO:0000313" key="1">
    <source>
        <dbReference type="EMBL" id="TDW96552.1"/>
    </source>
</evidence>
<dbReference type="EMBL" id="SODV01000002">
    <property type="protein sequence ID" value="TDW96552.1"/>
    <property type="molecule type" value="Genomic_DNA"/>
</dbReference>
<protein>
    <submittedName>
        <fullName evidence="1">Uncharacterized protein</fullName>
    </submittedName>
</protein>
<organism evidence="1 2">
    <name type="scientific">Dinghuibacter silviterrae</name>
    <dbReference type="NCBI Taxonomy" id="1539049"/>
    <lineage>
        <taxon>Bacteria</taxon>
        <taxon>Pseudomonadati</taxon>
        <taxon>Bacteroidota</taxon>
        <taxon>Chitinophagia</taxon>
        <taxon>Chitinophagales</taxon>
        <taxon>Chitinophagaceae</taxon>
        <taxon>Dinghuibacter</taxon>
    </lineage>
</organism>
<sequence>MCNSPGRCTSMENGVMLKAILILCAFIAVRSGLWAQVASAPRTSADPLMAQRFPPPGKRLPSPVQPLPPVVLPLPPLALPLPSAALPDVLVETPVYVYAMDESGFMLNASISVLETNLLVLSDGNGLCTCIAPAGCARLTLMIYSCGYAPVRRTVDLSSRPVQPMYVGMTRLKEPNTVPGVRIIPCSH</sequence>
<gene>
    <name evidence="1" type="ORF">EDB95_4383</name>
</gene>
<reference evidence="1 2" key="1">
    <citation type="submission" date="2019-03" db="EMBL/GenBank/DDBJ databases">
        <title>Genomic Encyclopedia of Type Strains, Phase IV (KMG-IV): sequencing the most valuable type-strain genomes for metagenomic binning, comparative biology and taxonomic classification.</title>
        <authorList>
            <person name="Goeker M."/>
        </authorList>
    </citation>
    <scope>NUCLEOTIDE SEQUENCE [LARGE SCALE GENOMIC DNA]</scope>
    <source>
        <strain evidence="1 2">DSM 100059</strain>
    </source>
</reference>
<comment type="caution">
    <text evidence="1">The sequence shown here is derived from an EMBL/GenBank/DDBJ whole genome shotgun (WGS) entry which is preliminary data.</text>
</comment>